<name>A0A245ZCX9_9SPHN</name>
<keyword evidence="2" id="KW-1185">Reference proteome</keyword>
<accession>A0A245ZCX9</accession>
<dbReference type="RefSeq" id="WP_143559684.1">
    <property type="nucleotide sequence ID" value="NZ_NBBI01000013.1"/>
</dbReference>
<organism evidence="1 2">
    <name type="scientific">Sphingomonas dokdonensis</name>
    <dbReference type="NCBI Taxonomy" id="344880"/>
    <lineage>
        <taxon>Bacteria</taxon>
        <taxon>Pseudomonadati</taxon>
        <taxon>Pseudomonadota</taxon>
        <taxon>Alphaproteobacteria</taxon>
        <taxon>Sphingomonadales</taxon>
        <taxon>Sphingomonadaceae</taxon>
        <taxon>Sphingomonas</taxon>
    </lineage>
</organism>
<dbReference type="AlphaFoldDB" id="A0A245ZCX9"/>
<protein>
    <submittedName>
        <fullName evidence="1">Uncharacterized protein</fullName>
    </submittedName>
</protein>
<dbReference type="Proteomes" id="UP000197290">
    <property type="component" value="Unassembled WGS sequence"/>
</dbReference>
<dbReference type="OrthoDB" id="7562030at2"/>
<reference evidence="1 2" key="1">
    <citation type="submission" date="2017-03" db="EMBL/GenBank/DDBJ databases">
        <title>Genome sequence of Sphingomonas dokdonensis DSM 21029.</title>
        <authorList>
            <person name="Poehlein A."/>
            <person name="Wuebbeler J.H."/>
            <person name="Steinbuechel A."/>
            <person name="Daniel R."/>
        </authorList>
    </citation>
    <scope>NUCLEOTIDE SEQUENCE [LARGE SCALE GENOMIC DNA]</scope>
    <source>
        <strain evidence="1 2">DSM 21029</strain>
    </source>
</reference>
<evidence type="ECO:0000313" key="2">
    <source>
        <dbReference type="Proteomes" id="UP000197290"/>
    </source>
</evidence>
<sequence length="154" mass="16770">MTKPRAPLTYDNALTRIAAQIGWAAMAEAVGQRERTVRDWSDPDLERGCPIEAAELLDLAFQAGGGEGAPMHETYSLRLEAAHTRRFAAGIDLARAVCAMIREGAQAKEKMIVASFPGASDQDRRDALRELEEFIAAARVGIRLLTDPQSPQPP</sequence>
<evidence type="ECO:0000313" key="1">
    <source>
        <dbReference type="EMBL" id="OWK27558.1"/>
    </source>
</evidence>
<comment type="caution">
    <text evidence="1">The sequence shown here is derived from an EMBL/GenBank/DDBJ whole genome shotgun (WGS) entry which is preliminary data.</text>
</comment>
<dbReference type="EMBL" id="NBBI01000013">
    <property type="protein sequence ID" value="OWK27558.1"/>
    <property type="molecule type" value="Genomic_DNA"/>
</dbReference>
<gene>
    <name evidence="1" type="ORF">SPDO_32410</name>
</gene>
<proteinExistence type="predicted"/>